<protein>
    <submittedName>
        <fullName evidence="2">Uncharacterized protein</fullName>
    </submittedName>
</protein>
<evidence type="ECO:0000313" key="2">
    <source>
        <dbReference type="EMBL" id="KAF6355277.1"/>
    </source>
</evidence>
<reference evidence="2 3" key="1">
    <citation type="journal article" date="2020" name="Nature">
        <title>Six reference-quality genomes reveal evolution of bat adaptations.</title>
        <authorList>
            <person name="Jebb D."/>
            <person name="Huang Z."/>
            <person name="Pippel M."/>
            <person name="Hughes G.M."/>
            <person name="Lavrichenko K."/>
            <person name="Devanna P."/>
            <person name="Winkler S."/>
            <person name="Jermiin L.S."/>
            <person name="Skirmuntt E.C."/>
            <person name="Katzourakis A."/>
            <person name="Burkitt-Gray L."/>
            <person name="Ray D.A."/>
            <person name="Sullivan K.A.M."/>
            <person name="Roscito J.G."/>
            <person name="Kirilenko B.M."/>
            <person name="Davalos L.M."/>
            <person name="Corthals A.P."/>
            <person name="Power M.L."/>
            <person name="Jones G."/>
            <person name="Ransome R.D."/>
            <person name="Dechmann D.K.N."/>
            <person name="Locatelli A.G."/>
            <person name="Puechmaille S.J."/>
            <person name="Fedrigo O."/>
            <person name="Jarvis E.D."/>
            <person name="Hiller M."/>
            <person name="Vernes S.C."/>
            <person name="Myers E.W."/>
            <person name="Teeling E.C."/>
        </authorList>
    </citation>
    <scope>NUCLEOTIDE SEQUENCE [LARGE SCALE GENOMIC DNA]</scope>
    <source>
        <strain evidence="2">MMyoMyo1</strain>
        <tissue evidence="2">Flight muscle</tissue>
    </source>
</reference>
<evidence type="ECO:0000313" key="3">
    <source>
        <dbReference type="Proteomes" id="UP000527355"/>
    </source>
</evidence>
<comment type="caution">
    <text evidence="2">The sequence shown here is derived from an EMBL/GenBank/DDBJ whole genome shotgun (WGS) entry which is preliminary data.</text>
</comment>
<name>A0A7J7XZX3_MYOMY</name>
<sequence>MLPAHPIKFWGLRYQPQPASSGERAIPQRPFWDPWHRDQQGHYLCSMRLSGFFPDQWALRQDCVPGSLNPHTGYPGTWGMLGAGHEAKRSWWPLWEVKGRKQGPLESSSFRGSGLHRDLN</sequence>
<dbReference type="AlphaFoldDB" id="A0A7J7XZX3"/>
<keyword evidence="3" id="KW-1185">Reference proteome</keyword>
<evidence type="ECO:0000256" key="1">
    <source>
        <dbReference type="SAM" id="MobiDB-lite"/>
    </source>
</evidence>
<proteinExistence type="predicted"/>
<feature type="region of interest" description="Disordered" evidence="1">
    <location>
        <begin position="100"/>
        <end position="120"/>
    </location>
</feature>
<dbReference type="EMBL" id="JABWUV010000005">
    <property type="protein sequence ID" value="KAF6355277.1"/>
    <property type="molecule type" value="Genomic_DNA"/>
</dbReference>
<gene>
    <name evidence="2" type="ORF">mMyoMyo1_011455</name>
</gene>
<dbReference type="Proteomes" id="UP000527355">
    <property type="component" value="Unassembled WGS sequence"/>
</dbReference>
<organism evidence="2 3">
    <name type="scientific">Myotis myotis</name>
    <name type="common">Greater mouse-eared bat</name>
    <name type="synonym">Vespertilio myotis</name>
    <dbReference type="NCBI Taxonomy" id="51298"/>
    <lineage>
        <taxon>Eukaryota</taxon>
        <taxon>Metazoa</taxon>
        <taxon>Chordata</taxon>
        <taxon>Craniata</taxon>
        <taxon>Vertebrata</taxon>
        <taxon>Euteleostomi</taxon>
        <taxon>Mammalia</taxon>
        <taxon>Eutheria</taxon>
        <taxon>Laurasiatheria</taxon>
        <taxon>Chiroptera</taxon>
        <taxon>Yangochiroptera</taxon>
        <taxon>Vespertilionidae</taxon>
        <taxon>Myotis</taxon>
    </lineage>
</organism>
<accession>A0A7J7XZX3</accession>